<sequence length="58" mass="6085">MSQQTLAGNAELSLRYLAGVERGEENPSLETIVAIADAMSIEPADLFAITCGDGIETT</sequence>
<comment type="caution">
    <text evidence="2">The sequence shown here is derived from an EMBL/GenBank/DDBJ whole genome shotgun (WGS) entry which is preliminary data.</text>
</comment>
<dbReference type="PROSITE" id="PS50943">
    <property type="entry name" value="HTH_CROC1"/>
    <property type="match status" value="1"/>
</dbReference>
<dbReference type="EMBL" id="JACHOR010000002">
    <property type="protein sequence ID" value="MBB5745709.1"/>
    <property type="molecule type" value="Genomic_DNA"/>
</dbReference>
<dbReference type="Gene3D" id="1.10.260.40">
    <property type="entry name" value="lambda repressor-like DNA-binding domains"/>
    <property type="match status" value="1"/>
</dbReference>
<evidence type="ECO:0000313" key="3">
    <source>
        <dbReference type="Proteomes" id="UP000545037"/>
    </source>
</evidence>
<dbReference type="SUPFAM" id="SSF47413">
    <property type="entry name" value="lambda repressor-like DNA-binding domains"/>
    <property type="match status" value="1"/>
</dbReference>
<dbReference type="Proteomes" id="UP000545037">
    <property type="component" value="Unassembled WGS sequence"/>
</dbReference>
<dbReference type="GO" id="GO:0003677">
    <property type="term" value="F:DNA binding"/>
    <property type="evidence" value="ECO:0007669"/>
    <property type="project" value="InterPro"/>
</dbReference>
<dbReference type="CDD" id="cd00093">
    <property type="entry name" value="HTH_XRE"/>
    <property type="match status" value="1"/>
</dbReference>
<feature type="domain" description="HTH cro/C1-type" evidence="1">
    <location>
        <begin position="1"/>
        <end position="46"/>
    </location>
</feature>
<evidence type="ECO:0000313" key="2">
    <source>
        <dbReference type="EMBL" id="MBB5745709.1"/>
    </source>
</evidence>
<dbReference type="Pfam" id="PF01381">
    <property type="entry name" value="HTH_3"/>
    <property type="match status" value="1"/>
</dbReference>
<name>A0A7W9FFT5_9CAUL</name>
<dbReference type="AlphaFoldDB" id="A0A7W9FFT5"/>
<gene>
    <name evidence="2" type="ORF">GGR13_001293</name>
</gene>
<accession>A0A7W9FFT5</accession>
<proteinExistence type="predicted"/>
<keyword evidence="3" id="KW-1185">Reference proteome</keyword>
<dbReference type="InterPro" id="IPR010982">
    <property type="entry name" value="Lambda_DNA-bd_dom_sf"/>
</dbReference>
<evidence type="ECO:0000259" key="1">
    <source>
        <dbReference type="PROSITE" id="PS50943"/>
    </source>
</evidence>
<protein>
    <submittedName>
        <fullName evidence="2">Transcriptional regulator with XRE-family HTH domain</fullName>
    </submittedName>
</protein>
<organism evidence="2 3">
    <name type="scientific">Brevundimonas variabilis</name>
    <dbReference type="NCBI Taxonomy" id="74312"/>
    <lineage>
        <taxon>Bacteria</taxon>
        <taxon>Pseudomonadati</taxon>
        <taxon>Pseudomonadota</taxon>
        <taxon>Alphaproteobacteria</taxon>
        <taxon>Caulobacterales</taxon>
        <taxon>Caulobacteraceae</taxon>
        <taxon>Brevundimonas</taxon>
    </lineage>
</organism>
<reference evidence="2 3" key="1">
    <citation type="submission" date="2020-08" db="EMBL/GenBank/DDBJ databases">
        <title>Genomic Encyclopedia of Type Strains, Phase IV (KMG-IV): sequencing the most valuable type-strain genomes for metagenomic binning, comparative biology and taxonomic classification.</title>
        <authorList>
            <person name="Goeker M."/>
        </authorList>
    </citation>
    <scope>NUCLEOTIDE SEQUENCE [LARGE SCALE GENOMIC DNA]</scope>
    <source>
        <strain evidence="2 3">DSM 4737</strain>
    </source>
</reference>
<dbReference type="InterPro" id="IPR001387">
    <property type="entry name" value="Cro/C1-type_HTH"/>
</dbReference>